<keyword evidence="1" id="KW-0677">Repeat</keyword>
<dbReference type="Gene3D" id="1.25.40.20">
    <property type="entry name" value="Ankyrin repeat-containing domain"/>
    <property type="match status" value="3"/>
</dbReference>
<accession>A0A3D8SM28</accession>
<dbReference type="InterPro" id="IPR002110">
    <property type="entry name" value="Ankyrin_rpt"/>
</dbReference>
<evidence type="ECO:0000256" key="1">
    <source>
        <dbReference type="ARBA" id="ARBA00022737"/>
    </source>
</evidence>
<evidence type="ECO:0000256" key="3">
    <source>
        <dbReference type="PROSITE-ProRule" id="PRU00023"/>
    </source>
</evidence>
<dbReference type="Pfam" id="PF12796">
    <property type="entry name" value="Ank_2"/>
    <property type="match status" value="1"/>
</dbReference>
<reference evidence="4 5" key="1">
    <citation type="journal article" date="2018" name="IMA Fungus">
        <title>IMA Genome-F 9: Draft genome sequence of Annulohypoxylon stygium, Aspergillus mulundensis, Berkeleyomyces basicola (syn. Thielaviopsis basicola), Ceratocystis smalleyi, two Cercospora beticola strains, Coleophoma cylindrospora, Fusarium fracticaudum, Phialophora cf. hyalina, and Morchella septimelata.</title>
        <authorList>
            <person name="Wingfield B.D."/>
            <person name="Bills G.F."/>
            <person name="Dong Y."/>
            <person name="Huang W."/>
            <person name="Nel W.J."/>
            <person name="Swalarsk-Parry B.S."/>
            <person name="Vaghefi N."/>
            <person name="Wilken P.M."/>
            <person name="An Z."/>
            <person name="de Beer Z.W."/>
            <person name="De Vos L."/>
            <person name="Chen L."/>
            <person name="Duong T.A."/>
            <person name="Gao Y."/>
            <person name="Hammerbacher A."/>
            <person name="Kikkert J.R."/>
            <person name="Li Y."/>
            <person name="Li H."/>
            <person name="Li K."/>
            <person name="Li Q."/>
            <person name="Liu X."/>
            <person name="Ma X."/>
            <person name="Naidoo K."/>
            <person name="Pethybridge S.J."/>
            <person name="Sun J."/>
            <person name="Steenkamp E.T."/>
            <person name="van der Nest M.A."/>
            <person name="van Wyk S."/>
            <person name="Wingfield M.J."/>
            <person name="Xiong C."/>
            <person name="Yue Q."/>
            <person name="Zhang X."/>
        </authorList>
    </citation>
    <scope>NUCLEOTIDE SEQUENCE [LARGE SCALE GENOMIC DNA]</scope>
    <source>
        <strain evidence="4 5">BP5796</strain>
    </source>
</reference>
<name>A0A3D8SM28_9HELO</name>
<dbReference type="PANTHER" id="PTHR24180">
    <property type="entry name" value="CYCLIN-DEPENDENT KINASE INHIBITOR 2C-RELATED"/>
    <property type="match status" value="1"/>
</dbReference>
<keyword evidence="2 3" id="KW-0040">ANK repeat</keyword>
<evidence type="ECO:0000256" key="2">
    <source>
        <dbReference type="ARBA" id="ARBA00023043"/>
    </source>
</evidence>
<sequence length="346" mass="38772">MVKLLIERGADIYAPLNDKATLVHYVFEYAEFEIVRAFLDSSSSIDFNAQDQLGRSVFLSSCNWRECLPGFQHRHWDVKATAPFLRCIELGANPLVVDNEGRNALHHLLDNPEMEEDAIVQFLTHDAAKTLAHQKDGNGFTPLHCALRFLRPAVVEVLLTMGADLLSPDPTGATALHHIATQCLRQSPPLGLYRFHSGYQPEFYTGLRALWEKFLALGGSINVRDKQGSPPLFSYLSSSETEDHSSSSEKGRCHLVNLATYFSEAVAKDVDFHAKNHDGENALHIIARREQSTALHKTSTHDKELYECFVGKGLNPLEEDERGRSSLDIAAACEQHGILELFRYEK</sequence>
<evidence type="ECO:0000313" key="4">
    <source>
        <dbReference type="EMBL" id="RDW87373.1"/>
    </source>
</evidence>
<keyword evidence="5" id="KW-1185">Reference proteome</keyword>
<dbReference type="PROSITE" id="PS50088">
    <property type="entry name" value="ANK_REPEAT"/>
    <property type="match status" value="1"/>
</dbReference>
<dbReference type="AlphaFoldDB" id="A0A3D8SM28"/>
<dbReference type="InterPro" id="IPR051637">
    <property type="entry name" value="Ank_repeat_dom-contain_49"/>
</dbReference>
<protein>
    <submittedName>
        <fullName evidence="4">Uncharacterized protein</fullName>
    </submittedName>
</protein>
<proteinExistence type="predicted"/>
<organism evidence="4 5">
    <name type="scientific">Coleophoma crateriformis</name>
    <dbReference type="NCBI Taxonomy" id="565419"/>
    <lineage>
        <taxon>Eukaryota</taxon>
        <taxon>Fungi</taxon>
        <taxon>Dikarya</taxon>
        <taxon>Ascomycota</taxon>
        <taxon>Pezizomycotina</taxon>
        <taxon>Leotiomycetes</taxon>
        <taxon>Helotiales</taxon>
        <taxon>Dermateaceae</taxon>
        <taxon>Coleophoma</taxon>
    </lineage>
</organism>
<evidence type="ECO:0000313" key="5">
    <source>
        <dbReference type="Proteomes" id="UP000256328"/>
    </source>
</evidence>
<dbReference type="SUPFAM" id="SSF48403">
    <property type="entry name" value="Ankyrin repeat"/>
    <property type="match status" value="1"/>
</dbReference>
<gene>
    <name evidence="4" type="ORF">BP5796_03067</name>
</gene>
<dbReference type="PROSITE" id="PS50297">
    <property type="entry name" value="ANK_REP_REGION"/>
    <property type="match status" value="1"/>
</dbReference>
<comment type="caution">
    <text evidence="4">The sequence shown here is derived from an EMBL/GenBank/DDBJ whole genome shotgun (WGS) entry which is preliminary data.</text>
</comment>
<dbReference type="InterPro" id="IPR036770">
    <property type="entry name" value="Ankyrin_rpt-contain_sf"/>
</dbReference>
<dbReference type="SMART" id="SM00248">
    <property type="entry name" value="ANK"/>
    <property type="match status" value="4"/>
</dbReference>
<dbReference type="OrthoDB" id="3559697at2759"/>
<dbReference type="Proteomes" id="UP000256328">
    <property type="component" value="Unassembled WGS sequence"/>
</dbReference>
<dbReference type="PANTHER" id="PTHR24180:SF45">
    <property type="entry name" value="POLY [ADP-RIBOSE] POLYMERASE TANKYRASE"/>
    <property type="match status" value="1"/>
</dbReference>
<feature type="repeat" description="ANK" evidence="3">
    <location>
        <begin position="138"/>
        <end position="170"/>
    </location>
</feature>
<dbReference type="EMBL" id="PDLN01000004">
    <property type="protein sequence ID" value="RDW87373.1"/>
    <property type="molecule type" value="Genomic_DNA"/>
</dbReference>